<evidence type="ECO:0000313" key="3">
    <source>
        <dbReference type="Proteomes" id="UP001180020"/>
    </source>
</evidence>
<name>A0AAV9DIJ2_ACOCL</name>
<reference evidence="2" key="2">
    <citation type="submission" date="2023-06" db="EMBL/GenBank/DDBJ databases">
        <authorList>
            <person name="Ma L."/>
            <person name="Liu K.-W."/>
            <person name="Li Z."/>
            <person name="Hsiao Y.-Y."/>
            <person name="Qi Y."/>
            <person name="Fu T."/>
            <person name="Tang G."/>
            <person name="Zhang D."/>
            <person name="Sun W.-H."/>
            <person name="Liu D.-K."/>
            <person name="Li Y."/>
            <person name="Chen G.-Z."/>
            <person name="Liu X.-D."/>
            <person name="Liao X.-Y."/>
            <person name="Jiang Y.-T."/>
            <person name="Yu X."/>
            <person name="Hao Y."/>
            <person name="Huang J."/>
            <person name="Zhao X.-W."/>
            <person name="Ke S."/>
            <person name="Chen Y.-Y."/>
            <person name="Wu W.-L."/>
            <person name="Hsu J.-L."/>
            <person name="Lin Y.-F."/>
            <person name="Huang M.-D."/>
            <person name="Li C.-Y."/>
            <person name="Huang L."/>
            <person name="Wang Z.-W."/>
            <person name="Zhao X."/>
            <person name="Zhong W.-Y."/>
            <person name="Peng D.-H."/>
            <person name="Ahmad S."/>
            <person name="Lan S."/>
            <person name="Zhang J.-S."/>
            <person name="Tsai W.-C."/>
            <person name="Van De Peer Y."/>
            <person name="Liu Z.-J."/>
        </authorList>
    </citation>
    <scope>NUCLEOTIDE SEQUENCE</scope>
    <source>
        <strain evidence="2">CP</strain>
        <tissue evidence="2">Leaves</tissue>
    </source>
</reference>
<dbReference type="AlphaFoldDB" id="A0AAV9DIJ2"/>
<accession>A0AAV9DIJ2</accession>
<proteinExistence type="predicted"/>
<evidence type="ECO:0000256" key="1">
    <source>
        <dbReference type="SAM" id="MobiDB-lite"/>
    </source>
</evidence>
<comment type="caution">
    <text evidence="2">The sequence shown here is derived from an EMBL/GenBank/DDBJ whole genome shotgun (WGS) entry which is preliminary data.</text>
</comment>
<evidence type="ECO:0000313" key="2">
    <source>
        <dbReference type="EMBL" id="KAK1300750.1"/>
    </source>
</evidence>
<feature type="compositionally biased region" description="Basic residues" evidence="1">
    <location>
        <begin position="158"/>
        <end position="175"/>
    </location>
</feature>
<dbReference type="EMBL" id="JAUJYO010000013">
    <property type="protein sequence ID" value="KAK1300750.1"/>
    <property type="molecule type" value="Genomic_DNA"/>
</dbReference>
<feature type="region of interest" description="Disordered" evidence="1">
    <location>
        <begin position="149"/>
        <end position="211"/>
    </location>
</feature>
<keyword evidence="3" id="KW-1185">Reference proteome</keyword>
<feature type="compositionally biased region" description="Polar residues" evidence="1">
    <location>
        <begin position="109"/>
        <end position="124"/>
    </location>
</feature>
<feature type="region of interest" description="Disordered" evidence="1">
    <location>
        <begin position="107"/>
        <end position="127"/>
    </location>
</feature>
<dbReference type="Proteomes" id="UP001180020">
    <property type="component" value="Unassembled WGS sequence"/>
</dbReference>
<reference evidence="2" key="1">
    <citation type="journal article" date="2023" name="Nat. Commun.">
        <title>Diploid and tetraploid genomes of Acorus and the evolution of monocots.</title>
        <authorList>
            <person name="Ma L."/>
            <person name="Liu K.W."/>
            <person name="Li Z."/>
            <person name="Hsiao Y.Y."/>
            <person name="Qi Y."/>
            <person name="Fu T."/>
            <person name="Tang G.D."/>
            <person name="Zhang D."/>
            <person name="Sun W.H."/>
            <person name="Liu D.K."/>
            <person name="Li Y."/>
            <person name="Chen G.Z."/>
            <person name="Liu X.D."/>
            <person name="Liao X.Y."/>
            <person name="Jiang Y.T."/>
            <person name="Yu X."/>
            <person name="Hao Y."/>
            <person name="Huang J."/>
            <person name="Zhao X.W."/>
            <person name="Ke S."/>
            <person name="Chen Y.Y."/>
            <person name="Wu W.L."/>
            <person name="Hsu J.L."/>
            <person name="Lin Y.F."/>
            <person name="Huang M.D."/>
            <person name="Li C.Y."/>
            <person name="Huang L."/>
            <person name="Wang Z.W."/>
            <person name="Zhao X."/>
            <person name="Zhong W.Y."/>
            <person name="Peng D.H."/>
            <person name="Ahmad S."/>
            <person name="Lan S."/>
            <person name="Zhang J.S."/>
            <person name="Tsai W.C."/>
            <person name="Van de Peer Y."/>
            <person name="Liu Z.J."/>
        </authorList>
    </citation>
    <scope>NUCLEOTIDE SEQUENCE</scope>
    <source>
        <strain evidence="2">CP</strain>
    </source>
</reference>
<organism evidence="2 3">
    <name type="scientific">Acorus calamus</name>
    <name type="common">Sweet flag</name>
    <dbReference type="NCBI Taxonomy" id="4465"/>
    <lineage>
        <taxon>Eukaryota</taxon>
        <taxon>Viridiplantae</taxon>
        <taxon>Streptophyta</taxon>
        <taxon>Embryophyta</taxon>
        <taxon>Tracheophyta</taxon>
        <taxon>Spermatophyta</taxon>
        <taxon>Magnoliopsida</taxon>
        <taxon>Liliopsida</taxon>
        <taxon>Acoraceae</taxon>
        <taxon>Acorus</taxon>
    </lineage>
</organism>
<protein>
    <submittedName>
        <fullName evidence="2">Uncharacterized protein</fullName>
    </submittedName>
</protein>
<gene>
    <name evidence="2" type="ORF">QJS10_CPB13g01237</name>
</gene>
<sequence length="383" mass="42720">MVETSLAIEEQMMKLCRLAQDLEDARVKDYASGYHAGFEDGKSRRIFPSHPPAVNSCPSKDSVKSVHIKVAFKRNDRAFFKILGWDNPNLSSYRRLGPHFGDILVAPSSPINESGPSVAQTSRLPETEEYFEEDLKPIFQLGFGAPMVTESSSSATRHGSRLRKGPKSEKRRHSPTRQSLSTPSKRSKPSVAGHPSSACRSLPPASNAPLSKGKEVVPAFRLPPPPPASREQEVQTFIPTPRTKTRSIQVSDSGLKDKEMAIGLIQSVILEKDRTLAGDISAFEASSFLQSMAYQDISEISGLLEKERAKRVRDISEAEQQKREMKLDFEIKILERVRDRLRPIERKSVEAVSDGYDMGYRKGFQDCRDGAPEPGLERVIQLE</sequence>